<dbReference type="RefSeq" id="WP_217792497.1">
    <property type="nucleotide sequence ID" value="NZ_JAHSPG010000013.1"/>
</dbReference>
<feature type="domain" description="Thioredoxin" evidence="1">
    <location>
        <begin position="27"/>
        <end position="169"/>
    </location>
</feature>
<dbReference type="EMBL" id="JAHSPG010000013">
    <property type="protein sequence ID" value="MBV4358777.1"/>
    <property type="molecule type" value="Genomic_DNA"/>
</dbReference>
<name>A0A9E2SCG6_9BACT</name>
<protein>
    <submittedName>
        <fullName evidence="2">TlpA family protein disulfide reductase</fullName>
    </submittedName>
</protein>
<dbReference type="InterPro" id="IPR000866">
    <property type="entry name" value="AhpC/TSA"/>
</dbReference>
<dbReference type="InterPro" id="IPR013766">
    <property type="entry name" value="Thioredoxin_domain"/>
</dbReference>
<evidence type="ECO:0000259" key="1">
    <source>
        <dbReference type="PROSITE" id="PS51352"/>
    </source>
</evidence>
<proteinExistence type="predicted"/>
<dbReference type="PROSITE" id="PS51352">
    <property type="entry name" value="THIOREDOXIN_2"/>
    <property type="match status" value="1"/>
</dbReference>
<evidence type="ECO:0000313" key="3">
    <source>
        <dbReference type="Proteomes" id="UP000812270"/>
    </source>
</evidence>
<dbReference type="GO" id="GO:0016209">
    <property type="term" value="F:antioxidant activity"/>
    <property type="evidence" value="ECO:0007669"/>
    <property type="project" value="InterPro"/>
</dbReference>
<reference evidence="2" key="1">
    <citation type="submission" date="2021-06" db="EMBL/GenBank/DDBJ databases">
        <authorList>
            <person name="Huq M.A."/>
        </authorList>
    </citation>
    <scope>NUCLEOTIDE SEQUENCE</scope>
    <source>
        <strain evidence="2">MAH-26</strain>
    </source>
</reference>
<dbReference type="Proteomes" id="UP000812270">
    <property type="component" value="Unassembled WGS sequence"/>
</dbReference>
<accession>A0A9E2SCG6</accession>
<dbReference type="InterPro" id="IPR050553">
    <property type="entry name" value="Thioredoxin_ResA/DsbE_sf"/>
</dbReference>
<dbReference type="PANTHER" id="PTHR42852">
    <property type="entry name" value="THIOL:DISULFIDE INTERCHANGE PROTEIN DSBE"/>
    <property type="match status" value="1"/>
</dbReference>
<evidence type="ECO:0000313" key="2">
    <source>
        <dbReference type="EMBL" id="MBV4358777.1"/>
    </source>
</evidence>
<dbReference type="GO" id="GO:0016491">
    <property type="term" value="F:oxidoreductase activity"/>
    <property type="evidence" value="ECO:0007669"/>
    <property type="project" value="InterPro"/>
</dbReference>
<keyword evidence="3" id="KW-1185">Reference proteome</keyword>
<dbReference type="AlphaFoldDB" id="A0A9E2SCG6"/>
<gene>
    <name evidence="2" type="ORF">KTO63_16550</name>
</gene>
<sequence length="437" mass="50472">MKTALYCLCFISMALSSYCQSVKKNGLDIGDTVPDVLLKESIQNSLTNARLSDYRGRLVLLDFWSTGCIGCILGMPQLDTLQNHFGNKIKTIIVCNDNRKQVERTFKGYKKNYPQTPVVINDSVLNKMFPHMTVPHHVWVDQQGVVRFITYDHNATIENVQKFLNKEPLHLSLRKQITDYDSKVQLYNEGNGRWNDKIKYHTLFATYLEGVEHTDQQLEVDTATNSQTLRLINFPYYYLFLVAYNGTFMDGPFWRQNRWVLDVKDTVNLLPNVEVDSLVDKWNNYGVASYEAVIPGTDTRELFKTMRRDLNTYSPYTAWVEKRKIKCYILFNDGLKPSTYKGKDSVSVQEANGALMIKNYTVKNSVWNNLDAQNMFSPMPVVDETNYAAKVDLSFSKWLNNLDDPKGFREVQNELKKNGLGIKVGEREMEMLIIKDK</sequence>
<dbReference type="PANTHER" id="PTHR42852:SF13">
    <property type="entry name" value="PROTEIN DIPZ"/>
    <property type="match status" value="1"/>
</dbReference>
<dbReference type="CDD" id="cd02966">
    <property type="entry name" value="TlpA_like_family"/>
    <property type="match status" value="1"/>
</dbReference>
<organism evidence="2 3">
    <name type="scientific">Pinibacter aurantiacus</name>
    <dbReference type="NCBI Taxonomy" id="2851599"/>
    <lineage>
        <taxon>Bacteria</taxon>
        <taxon>Pseudomonadati</taxon>
        <taxon>Bacteroidota</taxon>
        <taxon>Chitinophagia</taxon>
        <taxon>Chitinophagales</taxon>
        <taxon>Chitinophagaceae</taxon>
        <taxon>Pinibacter</taxon>
    </lineage>
</organism>
<dbReference type="Pfam" id="PF00578">
    <property type="entry name" value="AhpC-TSA"/>
    <property type="match status" value="1"/>
</dbReference>
<comment type="caution">
    <text evidence="2">The sequence shown here is derived from an EMBL/GenBank/DDBJ whole genome shotgun (WGS) entry which is preliminary data.</text>
</comment>